<dbReference type="InterPro" id="IPR017853">
    <property type="entry name" value="GH"/>
</dbReference>
<dbReference type="Pfam" id="PF00128">
    <property type="entry name" value="Alpha-amylase"/>
    <property type="match status" value="1"/>
</dbReference>
<evidence type="ECO:0000256" key="1">
    <source>
        <dbReference type="SAM" id="SignalP"/>
    </source>
</evidence>
<dbReference type="EMBL" id="MLAK01000526">
    <property type="protein sequence ID" value="OHT13427.1"/>
    <property type="molecule type" value="Genomic_DNA"/>
</dbReference>
<sequence>MLILLFALTSSILKPTSLYEISTRPYLYLLGQKLGKTVTLRDIPESEFDDWKNKGFEWVWFMGVWQVGDIGLKHDRETDNLKNSYNENLPGWNNDDVIGSPYAIVQYTVNTAIGTLEDIAWIREELHKRGMKLMLDFVPNHSALDAPEVTSKVNFYIRAPNGQVSSSKYWNNGIAFGCGKWCDPWTDVAQYNYFDEGLRQHQIDVLKFIASVADGARCDMAHLIISAQFEDYWRNELNAYGYSRPSREFWEEAISTVKSSYPEFRFLAESYSDNEANLINLGFDFAYDKVPYDKLTYKDAPGFIQEIWNRNRDYKSHCCFFTENHDEKRAVANFFYNYQAANAAAGALLTLPGMRFFNQEQWNGPSNKIDVHLRRANYEQPNQACVTFYDKLFQVLKLECMTQGEFTQLNVDGSNSIAAWKYSYGDEHVLVAVNFADNQAGGWIKISDAPQGSNIPVLEMISGETYYRDGNELRNSGIFVLLNQYQVQIFKY</sequence>
<keyword evidence="1" id="KW-0732">Signal</keyword>
<gene>
    <name evidence="3" type="ORF">TRFO_16411</name>
</gene>
<dbReference type="SUPFAM" id="SSF51445">
    <property type="entry name" value="(Trans)glycosidases"/>
    <property type="match status" value="1"/>
</dbReference>
<dbReference type="InterPro" id="IPR006047">
    <property type="entry name" value="GH13_cat_dom"/>
</dbReference>
<evidence type="ECO:0000313" key="3">
    <source>
        <dbReference type="EMBL" id="OHT13427.1"/>
    </source>
</evidence>
<dbReference type="VEuPathDB" id="TrichDB:TRFO_16411"/>
<dbReference type="SUPFAM" id="SSF51011">
    <property type="entry name" value="Glycosyl hydrolase domain"/>
    <property type="match status" value="1"/>
</dbReference>
<feature type="domain" description="Glycosyl hydrolase family 13 catalytic" evidence="2">
    <location>
        <begin position="65"/>
        <end position="374"/>
    </location>
</feature>
<dbReference type="RefSeq" id="XP_068366563.1">
    <property type="nucleotide sequence ID" value="XM_068498955.1"/>
</dbReference>
<accession>A0A1J4KQA7</accession>
<evidence type="ECO:0000259" key="2">
    <source>
        <dbReference type="SMART" id="SM00642"/>
    </source>
</evidence>
<keyword evidence="4" id="KW-1185">Reference proteome</keyword>
<proteinExistence type="predicted"/>
<comment type="caution">
    <text evidence="3">The sequence shown here is derived from an EMBL/GenBank/DDBJ whole genome shotgun (WGS) entry which is preliminary data.</text>
</comment>
<reference evidence="3" key="1">
    <citation type="submission" date="2016-10" db="EMBL/GenBank/DDBJ databases">
        <authorList>
            <person name="Benchimol M."/>
            <person name="Almeida L.G."/>
            <person name="Vasconcelos A.T."/>
            <person name="Perreira-Neves A."/>
            <person name="Rosa I.A."/>
            <person name="Tasca T."/>
            <person name="Bogo M.R."/>
            <person name="de Souza W."/>
        </authorList>
    </citation>
    <scope>NUCLEOTIDE SEQUENCE [LARGE SCALE GENOMIC DNA]</scope>
    <source>
        <strain evidence="3">K</strain>
    </source>
</reference>
<feature type="chain" id="PRO_5012656088" evidence="1">
    <location>
        <begin position="19"/>
        <end position="492"/>
    </location>
</feature>
<organism evidence="3 4">
    <name type="scientific">Tritrichomonas foetus</name>
    <dbReference type="NCBI Taxonomy" id="1144522"/>
    <lineage>
        <taxon>Eukaryota</taxon>
        <taxon>Metamonada</taxon>
        <taxon>Parabasalia</taxon>
        <taxon>Tritrichomonadida</taxon>
        <taxon>Tritrichomonadidae</taxon>
        <taxon>Tritrichomonas</taxon>
    </lineage>
</organism>
<name>A0A1J4KQA7_9EUKA</name>
<evidence type="ECO:0000313" key="4">
    <source>
        <dbReference type="Proteomes" id="UP000179807"/>
    </source>
</evidence>
<dbReference type="GO" id="GO:0005975">
    <property type="term" value="P:carbohydrate metabolic process"/>
    <property type="evidence" value="ECO:0007669"/>
    <property type="project" value="InterPro"/>
</dbReference>
<dbReference type="PANTHER" id="PTHR47786">
    <property type="entry name" value="ALPHA-1,4-GLUCAN:MALTOSE-1-PHOSPHATE MALTOSYLTRANSFERASE"/>
    <property type="match status" value="1"/>
</dbReference>
<dbReference type="Proteomes" id="UP000179807">
    <property type="component" value="Unassembled WGS sequence"/>
</dbReference>
<dbReference type="Gene3D" id="3.20.20.80">
    <property type="entry name" value="Glycosidases"/>
    <property type="match status" value="1"/>
</dbReference>
<feature type="signal peptide" evidence="1">
    <location>
        <begin position="1"/>
        <end position="18"/>
    </location>
</feature>
<dbReference type="PANTHER" id="PTHR47786:SF2">
    <property type="entry name" value="GLYCOSYL HYDROLASE FAMILY 13 CATALYTIC DOMAIN-CONTAINING PROTEIN"/>
    <property type="match status" value="1"/>
</dbReference>
<dbReference type="SMART" id="SM00642">
    <property type="entry name" value="Aamy"/>
    <property type="match status" value="1"/>
</dbReference>
<dbReference type="GeneID" id="94833659"/>
<dbReference type="AlphaFoldDB" id="A0A1J4KQA7"/>
<dbReference type="OrthoDB" id="1740265at2759"/>
<protein>
    <submittedName>
        <fullName evidence="3">Alpha amylase, catalytic domain containing protein</fullName>
    </submittedName>
</protein>